<sequence length="259" mass="28008">MPSTYLGLPALPSPVEIDQTAADMLTDFVIRTIQLHPRRARDDTGPEQDKAAAGDTSNSSGANSESEEKGDGEGKGEESKESVQGRGGGGEAAVEGEAKGARIAADGLVGADDLDGTEVMKKFHVLLRGVSPFLCADTLFVQLLRFLERESLLCAEEAAVWKDYYTFLSRRRQMSTAMGEVAGTLSRIRGVNEARARARAKQTAEGGEQADAEMADADVMLSALMQKLEFDTTRNRQAGEEMMFVAKNGTFWGMKVEFE</sequence>
<dbReference type="EMBL" id="AYKW01000008">
    <property type="protein sequence ID" value="PIL33361.1"/>
    <property type="molecule type" value="Genomic_DNA"/>
</dbReference>
<gene>
    <name evidence="2" type="ORF">GSI_04812</name>
</gene>
<accession>A0A2G8SHY3</accession>
<feature type="compositionally biased region" description="Basic and acidic residues" evidence="1">
    <location>
        <begin position="66"/>
        <end position="83"/>
    </location>
</feature>
<comment type="caution">
    <text evidence="2">The sequence shown here is derived from an EMBL/GenBank/DDBJ whole genome shotgun (WGS) entry which is preliminary data.</text>
</comment>
<feature type="compositionally biased region" description="Basic and acidic residues" evidence="1">
    <location>
        <begin position="40"/>
        <end position="52"/>
    </location>
</feature>
<evidence type="ECO:0000313" key="3">
    <source>
        <dbReference type="Proteomes" id="UP000230002"/>
    </source>
</evidence>
<protein>
    <submittedName>
        <fullName evidence="2">Uncharacterized protein</fullName>
    </submittedName>
</protein>
<keyword evidence="3" id="KW-1185">Reference proteome</keyword>
<dbReference type="AlphaFoldDB" id="A0A2G8SHY3"/>
<evidence type="ECO:0000256" key="1">
    <source>
        <dbReference type="SAM" id="MobiDB-lite"/>
    </source>
</evidence>
<reference evidence="2 3" key="1">
    <citation type="journal article" date="2015" name="Sci. Rep.">
        <title>Chromosome-level genome map provides insights into diverse defense mechanisms in the medicinal fungus Ganoderma sinense.</title>
        <authorList>
            <person name="Zhu Y."/>
            <person name="Xu J."/>
            <person name="Sun C."/>
            <person name="Zhou S."/>
            <person name="Xu H."/>
            <person name="Nelson D.R."/>
            <person name="Qian J."/>
            <person name="Song J."/>
            <person name="Luo H."/>
            <person name="Xiang L."/>
            <person name="Li Y."/>
            <person name="Xu Z."/>
            <person name="Ji A."/>
            <person name="Wang L."/>
            <person name="Lu S."/>
            <person name="Hayward A."/>
            <person name="Sun W."/>
            <person name="Li X."/>
            <person name="Schwartz D.C."/>
            <person name="Wang Y."/>
            <person name="Chen S."/>
        </authorList>
    </citation>
    <scope>NUCLEOTIDE SEQUENCE [LARGE SCALE GENOMIC DNA]</scope>
    <source>
        <strain evidence="2 3">ZZ0214-1</strain>
    </source>
</reference>
<evidence type="ECO:0000313" key="2">
    <source>
        <dbReference type="EMBL" id="PIL33361.1"/>
    </source>
</evidence>
<proteinExistence type="predicted"/>
<organism evidence="2 3">
    <name type="scientific">Ganoderma sinense ZZ0214-1</name>
    <dbReference type="NCBI Taxonomy" id="1077348"/>
    <lineage>
        <taxon>Eukaryota</taxon>
        <taxon>Fungi</taxon>
        <taxon>Dikarya</taxon>
        <taxon>Basidiomycota</taxon>
        <taxon>Agaricomycotina</taxon>
        <taxon>Agaricomycetes</taxon>
        <taxon>Polyporales</taxon>
        <taxon>Polyporaceae</taxon>
        <taxon>Ganoderma</taxon>
    </lineage>
</organism>
<dbReference type="Proteomes" id="UP000230002">
    <property type="component" value="Unassembled WGS sequence"/>
</dbReference>
<feature type="region of interest" description="Disordered" evidence="1">
    <location>
        <begin position="37"/>
        <end position="95"/>
    </location>
</feature>
<name>A0A2G8SHY3_9APHY</name>